<keyword evidence="1" id="KW-0812">Transmembrane</keyword>
<evidence type="ECO:0000259" key="2">
    <source>
        <dbReference type="PROSITE" id="PS50855"/>
    </source>
</evidence>
<dbReference type="GO" id="GO:0004129">
    <property type="term" value="F:cytochrome-c oxidase activity"/>
    <property type="evidence" value="ECO:0007669"/>
    <property type="project" value="InterPro"/>
</dbReference>
<dbReference type="PROSITE" id="PS50855">
    <property type="entry name" value="COX1"/>
    <property type="match status" value="1"/>
</dbReference>
<proteinExistence type="predicted"/>
<feature type="transmembrane region" description="Helical" evidence="1">
    <location>
        <begin position="275"/>
        <end position="298"/>
    </location>
</feature>
<dbReference type="EMBL" id="MLJW01000044">
    <property type="protein sequence ID" value="OIR06360.1"/>
    <property type="molecule type" value="Genomic_DNA"/>
</dbReference>
<dbReference type="InterPro" id="IPR023616">
    <property type="entry name" value="Cyt_c_oxase-like_su1_dom"/>
</dbReference>
<comment type="caution">
    <text evidence="3">The sequence shown here is derived from an EMBL/GenBank/DDBJ whole genome shotgun (WGS) entry which is preliminary data.</text>
</comment>
<dbReference type="GO" id="GO:0020037">
    <property type="term" value="F:heme binding"/>
    <property type="evidence" value="ECO:0007669"/>
    <property type="project" value="InterPro"/>
</dbReference>
<gene>
    <name evidence="3" type="ORF">GALL_115500</name>
</gene>
<evidence type="ECO:0000256" key="1">
    <source>
        <dbReference type="SAM" id="Phobius"/>
    </source>
</evidence>
<feature type="transmembrane region" description="Helical" evidence="1">
    <location>
        <begin position="246"/>
        <end position="263"/>
    </location>
</feature>
<dbReference type="GO" id="GO:0016020">
    <property type="term" value="C:membrane"/>
    <property type="evidence" value="ECO:0007669"/>
    <property type="project" value="InterPro"/>
</dbReference>
<feature type="transmembrane region" description="Helical" evidence="1">
    <location>
        <begin position="28"/>
        <end position="48"/>
    </location>
</feature>
<feature type="transmembrane region" description="Helical" evidence="1">
    <location>
        <begin position="391"/>
        <end position="410"/>
    </location>
</feature>
<dbReference type="SUPFAM" id="SSF81442">
    <property type="entry name" value="Cytochrome c oxidase subunit I-like"/>
    <property type="match status" value="1"/>
</dbReference>
<feature type="transmembrane region" description="Helical" evidence="1">
    <location>
        <begin position="176"/>
        <end position="198"/>
    </location>
</feature>
<feature type="transmembrane region" description="Helical" evidence="1">
    <location>
        <begin position="79"/>
        <end position="96"/>
    </location>
</feature>
<feature type="transmembrane region" description="Helical" evidence="1">
    <location>
        <begin position="430"/>
        <end position="451"/>
    </location>
</feature>
<dbReference type="InterPro" id="IPR000883">
    <property type="entry name" value="Cyt_C_Oxase_1"/>
</dbReference>
<accession>A0A1J5SQR5</accession>
<name>A0A1J5SQR5_9ZZZZ</name>
<reference evidence="3" key="1">
    <citation type="submission" date="2016-10" db="EMBL/GenBank/DDBJ databases">
        <title>Sequence of Gallionella enrichment culture.</title>
        <authorList>
            <person name="Poehlein A."/>
            <person name="Muehling M."/>
            <person name="Daniel R."/>
        </authorList>
    </citation>
    <scope>NUCLEOTIDE SEQUENCE</scope>
</reference>
<feature type="transmembrane region" description="Helical" evidence="1">
    <location>
        <begin position="352"/>
        <end position="371"/>
    </location>
</feature>
<dbReference type="AlphaFoldDB" id="A0A1J5SQR5"/>
<keyword evidence="1" id="KW-0472">Membrane</keyword>
<dbReference type="Pfam" id="PF00115">
    <property type="entry name" value="COX1"/>
    <property type="match status" value="1"/>
</dbReference>
<feature type="domain" description="Cytochrome oxidase subunit I profile" evidence="2">
    <location>
        <begin position="19"/>
        <end position="469"/>
    </location>
</feature>
<feature type="transmembrane region" description="Helical" evidence="1">
    <location>
        <begin position="319"/>
        <end position="340"/>
    </location>
</feature>
<keyword evidence="1" id="KW-1133">Transmembrane helix</keyword>
<feature type="transmembrane region" description="Helical" evidence="1">
    <location>
        <begin position="218"/>
        <end position="234"/>
    </location>
</feature>
<organism evidence="3">
    <name type="scientific">mine drainage metagenome</name>
    <dbReference type="NCBI Taxonomy" id="410659"/>
    <lineage>
        <taxon>unclassified sequences</taxon>
        <taxon>metagenomes</taxon>
        <taxon>ecological metagenomes</taxon>
    </lineage>
</organism>
<feature type="transmembrane region" description="Helical" evidence="1">
    <location>
        <begin position="108"/>
        <end position="130"/>
    </location>
</feature>
<feature type="transmembrane region" description="Helical" evidence="1">
    <location>
        <begin position="142"/>
        <end position="164"/>
    </location>
</feature>
<evidence type="ECO:0000313" key="3">
    <source>
        <dbReference type="EMBL" id="OIR06360.1"/>
    </source>
</evidence>
<dbReference type="GO" id="GO:0009060">
    <property type="term" value="P:aerobic respiration"/>
    <property type="evidence" value="ECO:0007669"/>
    <property type="project" value="InterPro"/>
</dbReference>
<sequence length="469" mass="49830">MTATASTASPVPATADVRPVDTTARGALLLQLTFALLWLLAGGTFALIHSIQLHTPLFFADFSWFTFGRVQAVMETSLLYGWVANAGFAASLWLLGRLGGAPARGVGLTVVATVFWNIGVALAVILLIAGNLTGNALVQLPLGSLPLLLISSAIAASSAVYAWADRRNRETYATQWYAALASFVLPWFLSVALTMLALAPDHGVAETVAATWTGQGLLLLWLAPLALAALYYLYPKATGREVPCYSLAKAGFWLLVVFGPWAGTRELVGGPFPAWIPALGVAASIVLLVHYAIIAVNLGPVIGQFFGRSNALRFGALSVFFYLVLGVAGLVCSLFPLVPWLQFTYVSEARTLLMILGVFAPAMFAAIYFLVPRATGKPWAAQGLITQHFRFWALGVLLIAVGFVGAGLQQSTLFFAPNIQFTQIDPTLKVWLLLTSAGLGLQLIGTVFLLVNLGYQIAPGASTLEGGNS</sequence>
<dbReference type="Gene3D" id="1.20.210.10">
    <property type="entry name" value="Cytochrome c oxidase-like, subunit I domain"/>
    <property type="match status" value="1"/>
</dbReference>
<protein>
    <recommendedName>
        <fullName evidence="2">Cytochrome oxidase subunit I profile domain-containing protein</fullName>
    </recommendedName>
</protein>
<dbReference type="InterPro" id="IPR036927">
    <property type="entry name" value="Cyt_c_oxase-like_su1_sf"/>
</dbReference>